<feature type="domain" description="Zn(2)-C6 fungal-type" evidence="2">
    <location>
        <begin position="10"/>
        <end position="38"/>
    </location>
</feature>
<dbReference type="Proteomes" id="UP001280581">
    <property type="component" value="Unassembled WGS sequence"/>
</dbReference>
<dbReference type="GO" id="GO:0000981">
    <property type="term" value="F:DNA-binding transcription factor activity, RNA polymerase II-specific"/>
    <property type="evidence" value="ECO:0007669"/>
    <property type="project" value="InterPro"/>
</dbReference>
<dbReference type="Pfam" id="PF11951">
    <property type="entry name" value="Fungal_trans_2"/>
    <property type="match status" value="1"/>
</dbReference>
<dbReference type="PANTHER" id="PTHR38791:SF11">
    <property type="entry name" value="ZN(II)2CYS6 TRANSCRIPTION FACTOR (EUROFUNG)"/>
    <property type="match status" value="1"/>
</dbReference>
<dbReference type="InterPro" id="IPR001138">
    <property type="entry name" value="Zn2Cys6_DnaBD"/>
</dbReference>
<accession>A0AAN6LRT0</accession>
<keyword evidence="1" id="KW-0539">Nucleus</keyword>
<keyword evidence="4" id="KW-1185">Reference proteome</keyword>
<dbReference type="PROSITE" id="PS00463">
    <property type="entry name" value="ZN2_CY6_FUNGAL_1"/>
    <property type="match status" value="1"/>
</dbReference>
<name>A0AAN6LRT0_9PLEO</name>
<dbReference type="SUPFAM" id="SSF57701">
    <property type="entry name" value="Zn2/Cys6 DNA-binding domain"/>
    <property type="match status" value="1"/>
</dbReference>
<dbReference type="EMBL" id="WVTA01000017">
    <property type="protein sequence ID" value="KAK3200881.1"/>
    <property type="molecule type" value="Genomic_DNA"/>
</dbReference>
<dbReference type="Pfam" id="PF00172">
    <property type="entry name" value="Zn_clus"/>
    <property type="match status" value="1"/>
</dbReference>
<gene>
    <name evidence="3" type="ORF">GRF29_213g232367</name>
</gene>
<dbReference type="AlphaFoldDB" id="A0AAN6LRT0"/>
<dbReference type="Gene3D" id="4.10.240.10">
    <property type="entry name" value="Zn(2)-C6 fungal-type DNA-binding domain"/>
    <property type="match status" value="1"/>
</dbReference>
<evidence type="ECO:0000313" key="3">
    <source>
        <dbReference type="EMBL" id="KAK3200881.1"/>
    </source>
</evidence>
<dbReference type="InterPro" id="IPR021858">
    <property type="entry name" value="Fun_TF"/>
</dbReference>
<dbReference type="InterPro" id="IPR053175">
    <property type="entry name" value="DHMBA_Reg_Transcription_Factor"/>
</dbReference>
<reference evidence="3 4" key="1">
    <citation type="submission" date="2021-02" db="EMBL/GenBank/DDBJ databases">
        <title>Genome assembly of Pseudopithomyces chartarum.</title>
        <authorList>
            <person name="Jauregui R."/>
            <person name="Singh J."/>
            <person name="Voisey C."/>
        </authorList>
    </citation>
    <scope>NUCLEOTIDE SEQUENCE [LARGE SCALE GENOMIC DNA]</scope>
    <source>
        <strain evidence="3 4">AGR01</strain>
    </source>
</reference>
<comment type="caution">
    <text evidence="3">The sequence shown here is derived from an EMBL/GenBank/DDBJ whole genome shotgun (WGS) entry which is preliminary data.</text>
</comment>
<dbReference type="PANTHER" id="PTHR38791">
    <property type="entry name" value="ZN(II)2CYS6 TRANSCRIPTION FACTOR (EUROFUNG)-RELATED-RELATED"/>
    <property type="match status" value="1"/>
</dbReference>
<organism evidence="3 4">
    <name type="scientific">Pseudopithomyces chartarum</name>
    <dbReference type="NCBI Taxonomy" id="1892770"/>
    <lineage>
        <taxon>Eukaryota</taxon>
        <taxon>Fungi</taxon>
        <taxon>Dikarya</taxon>
        <taxon>Ascomycota</taxon>
        <taxon>Pezizomycotina</taxon>
        <taxon>Dothideomycetes</taxon>
        <taxon>Pleosporomycetidae</taxon>
        <taxon>Pleosporales</taxon>
        <taxon>Massarineae</taxon>
        <taxon>Didymosphaeriaceae</taxon>
        <taxon>Pseudopithomyces</taxon>
    </lineage>
</organism>
<protein>
    <recommendedName>
        <fullName evidence="2">Zn(2)-C6 fungal-type domain-containing protein</fullName>
    </recommendedName>
</protein>
<dbReference type="SMART" id="SM00066">
    <property type="entry name" value="GAL4"/>
    <property type="match status" value="1"/>
</dbReference>
<dbReference type="PROSITE" id="PS50048">
    <property type="entry name" value="ZN2_CY6_FUNGAL_2"/>
    <property type="match status" value="1"/>
</dbReference>
<evidence type="ECO:0000313" key="4">
    <source>
        <dbReference type="Proteomes" id="UP001280581"/>
    </source>
</evidence>
<evidence type="ECO:0000259" key="2">
    <source>
        <dbReference type="PROSITE" id="PS50048"/>
    </source>
</evidence>
<evidence type="ECO:0000256" key="1">
    <source>
        <dbReference type="ARBA" id="ARBA00023242"/>
    </source>
</evidence>
<sequence>MGFSGKPSKGCLPCRQKRTKCDLALPSCTQCVRKNRMCFGYRNEQDMVFRNETGLIIRKVKRKSSDGESSTSSGSPFDEDAFAPLELSALVAHPSRRATLQDEAIMHWMANFNEKFFSSSSVENLQAGFEYIMPIYQRDLERNGPAVEIVHACGLAALGNAKGAPDLLRAARVKQIKVLRQLNEQLQDPEHGLSDSSLLTCLLLSSFENMVCEGSESMAASQMHLRGAATLVKLRGKSQFSSMIGRGMFVRLRGSMLALSLLTSEPLPDYLFQHLKEECLTEESFEVKFFRFMNRVCHLRSQHKHKGFIDSTMVAEAHATLHHISTWNPKFPPWVLPDGHRSQFKGKNVVPGMLIDGADKVNRFIWVAMSWLFLNIAEILVHELLIVYFRAQIEISPHDPELKTSLQTAMAAQFEISRDVQDAVERAYAYDAALHLTRGVDYEPADVLLDSEDGGAHSGEVCAQAGEDGGGFLDDGEEDGRFWEGERGRAVELYEYGV</sequence>
<dbReference type="CDD" id="cd00067">
    <property type="entry name" value="GAL4"/>
    <property type="match status" value="1"/>
</dbReference>
<dbReference type="GO" id="GO:0008270">
    <property type="term" value="F:zinc ion binding"/>
    <property type="evidence" value="ECO:0007669"/>
    <property type="project" value="InterPro"/>
</dbReference>
<proteinExistence type="predicted"/>
<dbReference type="InterPro" id="IPR036864">
    <property type="entry name" value="Zn2-C6_fun-type_DNA-bd_sf"/>
</dbReference>